<keyword evidence="5" id="KW-0010">Activator</keyword>
<feature type="domain" description="HTH myb-type" evidence="9">
    <location>
        <begin position="2"/>
        <end position="58"/>
    </location>
</feature>
<evidence type="ECO:0000313" key="11">
    <source>
        <dbReference type="Proteomes" id="UP001177140"/>
    </source>
</evidence>
<dbReference type="GO" id="GO:0005634">
    <property type="term" value="C:nucleus"/>
    <property type="evidence" value="ECO:0007669"/>
    <property type="project" value="UniProtKB-SubCell"/>
</dbReference>
<evidence type="ECO:0000256" key="4">
    <source>
        <dbReference type="ARBA" id="ARBA00023125"/>
    </source>
</evidence>
<gene>
    <name evidence="10" type="ORF">MKW94_025465</name>
</gene>
<keyword evidence="11" id="KW-1185">Reference proteome</keyword>
<evidence type="ECO:0000259" key="9">
    <source>
        <dbReference type="PROSITE" id="PS51294"/>
    </source>
</evidence>
<evidence type="ECO:0000256" key="2">
    <source>
        <dbReference type="ARBA" id="ARBA00022737"/>
    </source>
</evidence>
<sequence length="80" mass="9412">MRSGLRKGAWSKEEDLLLRRCIVKYGEGKWTQVPLRAGLNRCGKSCRLRWLDYLQPNIKRGDFEPDELDLIIRMHKLLGN</sequence>
<dbReference type="Gene3D" id="1.10.10.60">
    <property type="entry name" value="Homeodomain-like"/>
    <property type="match status" value="1"/>
</dbReference>
<dbReference type="SMART" id="SM00717">
    <property type="entry name" value="SANT"/>
    <property type="match status" value="1"/>
</dbReference>
<evidence type="ECO:0000259" key="8">
    <source>
        <dbReference type="PROSITE" id="PS50090"/>
    </source>
</evidence>
<dbReference type="Pfam" id="PF00249">
    <property type="entry name" value="Myb_DNA-binding"/>
    <property type="match status" value="1"/>
</dbReference>
<comment type="caution">
    <text evidence="10">The sequence shown here is derived from an EMBL/GenBank/DDBJ whole genome shotgun (WGS) entry which is preliminary data.</text>
</comment>
<feature type="non-terminal residue" evidence="10">
    <location>
        <position position="80"/>
    </location>
</feature>
<evidence type="ECO:0000256" key="5">
    <source>
        <dbReference type="ARBA" id="ARBA00023159"/>
    </source>
</evidence>
<evidence type="ECO:0000256" key="1">
    <source>
        <dbReference type="ARBA" id="ARBA00004123"/>
    </source>
</evidence>
<dbReference type="InterPro" id="IPR009057">
    <property type="entry name" value="Homeodomain-like_sf"/>
</dbReference>
<dbReference type="SUPFAM" id="SSF46689">
    <property type="entry name" value="Homeodomain-like"/>
    <property type="match status" value="1"/>
</dbReference>
<evidence type="ECO:0000256" key="3">
    <source>
        <dbReference type="ARBA" id="ARBA00023015"/>
    </source>
</evidence>
<comment type="subcellular location">
    <subcellularLocation>
        <location evidence="1">Nucleus</location>
    </subcellularLocation>
</comment>
<dbReference type="FunFam" id="1.10.10.60:FF:000218">
    <property type="entry name" value="Myb transcription factor"/>
    <property type="match status" value="1"/>
</dbReference>
<evidence type="ECO:0000256" key="7">
    <source>
        <dbReference type="ARBA" id="ARBA00023242"/>
    </source>
</evidence>
<dbReference type="PROSITE" id="PS51294">
    <property type="entry name" value="HTH_MYB"/>
    <property type="match status" value="1"/>
</dbReference>
<dbReference type="InterPro" id="IPR017930">
    <property type="entry name" value="Myb_dom"/>
</dbReference>
<name>A0AA41VX22_PAPNU</name>
<organism evidence="10 11">
    <name type="scientific">Papaver nudicaule</name>
    <name type="common">Iceland poppy</name>
    <dbReference type="NCBI Taxonomy" id="74823"/>
    <lineage>
        <taxon>Eukaryota</taxon>
        <taxon>Viridiplantae</taxon>
        <taxon>Streptophyta</taxon>
        <taxon>Embryophyta</taxon>
        <taxon>Tracheophyta</taxon>
        <taxon>Spermatophyta</taxon>
        <taxon>Magnoliopsida</taxon>
        <taxon>Ranunculales</taxon>
        <taxon>Papaveraceae</taxon>
        <taxon>Papaveroideae</taxon>
        <taxon>Papaver</taxon>
    </lineage>
</organism>
<dbReference type="GO" id="GO:0003677">
    <property type="term" value="F:DNA binding"/>
    <property type="evidence" value="ECO:0007669"/>
    <property type="project" value="UniProtKB-KW"/>
</dbReference>
<accession>A0AA41VX22</accession>
<reference evidence="10" key="1">
    <citation type="submission" date="2022-03" db="EMBL/GenBank/DDBJ databases">
        <title>A functionally conserved STORR gene fusion in Papaver species that diverged 16.8 million years ago.</title>
        <authorList>
            <person name="Catania T."/>
        </authorList>
    </citation>
    <scope>NUCLEOTIDE SEQUENCE</scope>
    <source>
        <strain evidence="10">S-191538</strain>
    </source>
</reference>
<keyword evidence="7" id="KW-0539">Nucleus</keyword>
<feature type="domain" description="Myb-like" evidence="8">
    <location>
        <begin position="2"/>
        <end position="54"/>
    </location>
</feature>
<dbReference type="PROSITE" id="PS50090">
    <property type="entry name" value="MYB_LIKE"/>
    <property type="match status" value="1"/>
</dbReference>
<keyword evidence="2" id="KW-0677">Repeat</keyword>
<dbReference type="InterPro" id="IPR001005">
    <property type="entry name" value="SANT/Myb"/>
</dbReference>
<evidence type="ECO:0000256" key="6">
    <source>
        <dbReference type="ARBA" id="ARBA00023163"/>
    </source>
</evidence>
<dbReference type="Proteomes" id="UP001177140">
    <property type="component" value="Unassembled WGS sequence"/>
</dbReference>
<dbReference type="InterPro" id="IPR015495">
    <property type="entry name" value="Myb_TF_plants"/>
</dbReference>
<evidence type="ECO:0000313" key="10">
    <source>
        <dbReference type="EMBL" id="MCL7048992.1"/>
    </source>
</evidence>
<dbReference type="PANTHER" id="PTHR47999:SF24">
    <property type="entry name" value="TRANSCRIPTION FACTOR MYB90"/>
    <property type="match status" value="1"/>
</dbReference>
<proteinExistence type="predicted"/>
<keyword evidence="3" id="KW-0805">Transcription regulation</keyword>
<keyword evidence="6" id="KW-0804">Transcription</keyword>
<dbReference type="EMBL" id="JAJJMA010310718">
    <property type="protein sequence ID" value="MCL7048992.1"/>
    <property type="molecule type" value="Genomic_DNA"/>
</dbReference>
<keyword evidence="4" id="KW-0238">DNA-binding</keyword>
<protein>
    <submittedName>
        <fullName evidence="10">Uncharacterized protein</fullName>
    </submittedName>
</protein>
<dbReference type="CDD" id="cd00167">
    <property type="entry name" value="SANT"/>
    <property type="match status" value="1"/>
</dbReference>
<dbReference type="PANTHER" id="PTHR47999">
    <property type="entry name" value="TRANSCRIPTION FACTOR MYB8-RELATED-RELATED"/>
    <property type="match status" value="1"/>
</dbReference>
<dbReference type="AlphaFoldDB" id="A0AA41VX22"/>